<organism evidence="7 8">
    <name type="scientific">Otolemur garnettii</name>
    <name type="common">Small-eared galago</name>
    <name type="synonym">Garnett's greater bushbaby</name>
    <dbReference type="NCBI Taxonomy" id="30611"/>
    <lineage>
        <taxon>Eukaryota</taxon>
        <taxon>Metazoa</taxon>
        <taxon>Chordata</taxon>
        <taxon>Craniata</taxon>
        <taxon>Vertebrata</taxon>
        <taxon>Euteleostomi</taxon>
        <taxon>Mammalia</taxon>
        <taxon>Eutheria</taxon>
        <taxon>Euarchontoglires</taxon>
        <taxon>Primates</taxon>
        <taxon>Strepsirrhini</taxon>
        <taxon>Lorisiformes</taxon>
        <taxon>Galagidae</taxon>
        <taxon>Otolemur</taxon>
    </lineage>
</organism>
<evidence type="ECO:0000256" key="1">
    <source>
        <dbReference type="ARBA" id="ARBA00004496"/>
    </source>
</evidence>
<dbReference type="InParanoid" id="H0X6M0"/>
<dbReference type="GO" id="GO:0005758">
    <property type="term" value="C:mitochondrial intermembrane space"/>
    <property type="evidence" value="ECO:0007669"/>
    <property type="project" value="TreeGrafter"/>
</dbReference>
<sequence>ILTAMNSGTKSFQPRAPDEGSFLLDHFGECQSFKEKFTKCLRDNNFENALCRRMNRQLMAPEPLEKMGFGDLTGGKSEAKN</sequence>
<comment type="subcellular location">
    <subcellularLocation>
        <location evidence="1">Cytoplasm</location>
    </subcellularLocation>
</comment>
<keyword evidence="8" id="KW-1185">Reference proteome</keyword>
<evidence type="ECO:0000256" key="3">
    <source>
        <dbReference type="ARBA" id="ARBA00023157"/>
    </source>
</evidence>
<name>H0X6M0_OTOGA</name>
<proteinExistence type="inferred from homology"/>
<dbReference type="SUPFAM" id="SSF47072">
    <property type="entry name" value="Cysteine alpha-hairpin motif"/>
    <property type="match status" value="1"/>
</dbReference>
<dbReference type="Proteomes" id="UP000005225">
    <property type="component" value="Unassembled WGS sequence"/>
</dbReference>
<accession>H0X6M0</accession>
<keyword evidence="3" id="KW-1015">Disulfide bond</keyword>
<reference evidence="7" key="2">
    <citation type="submission" date="2025-08" db="UniProtKB">
        <authorList>
            <consortium name="Ensembl"/>
        </authorList>
    </citation>
    <scope>IDENTIFICATION</scope>
</reference>
<dbReference type="GO" id="GO:0033617">
    <property type="term" value="P:mitochondrial respiratory chain complex IV assembly"/>
    <property type="evidence" value="ECO:0007669"/>
    <property type="project" value="TreeGrafter"/>
</dbReference>
<reference evidence="8" key="1">
    <citation type="submission" date="2011-03" db="EMBL/GenBank/DDBJ databases">
        <title>Version 3 of the genome sequence of Otolemur garnettii (Bushbaby).</title>
        <authorList>
            <consortium name="The Broad Institute Genome Sequencing Platform"/>
            <person name="Di Palma F."/>
            <person name="Johnson J."/>
            <person name="Lander E.S."/>
            <person name="Lindblad-Toh K."/>
            <person name="Jaffe D.B."/>
            <person name="Gnerre S."/>
            <person name="MacCallum I."/>
            <person name="Przybylski D."/>
            <person name="Ribeiro F.J."/>
            <person name="Burton J.N."/>
            <person name="Walker B.J."/>
            <person name="Sharpe T."/>
            <person name="Hall G."/>
        </authorList>
    </citation>
    <scope>NUCLEOTIDE SEQUENCE [LARGE SCALE GENOMIC DNA]</scope>
</reference>
<evidence type="ECO:0000256" key="2">
    <source>
        <dbReference type="ARBA" id="ARBA00022490"/>
    </source>
</evidence>
<dbReference type="InterPro" id="IPR051383">
    <property type="entry name" value="COX19"/>
</dbReference>
<feature type="region of interest" description="Disordered" evidence="6">
    <location>
        <begin position="62"/>
        <end position="81"/>
    </location>
</feature>
<reference evidence="7" key="3">
    <citation type="submission" date="2025-09" db="UniProtKB">
        <authorList>
            <consortium name="Ensembl"/>
        </authorList>
    </citation>
    <scope>IDENTIFICATION</scope>
</reference>
<dbReference type="Ensembl" id="ENSOGAT00000012317.2">
    <property type="protein sequence ID" value="ENSOGAP00000011016.2"/>
    <property type="gene ID" value="ENSOGAG00000012314.2"/>
</dbReference>
<dbReference type="InterPro" id="IPR009069">
    <property type="entry name" value="Cys_alpha_HP_mot_SF"/>
</dbReference>
<dbReference type="FunCoup" id="H0X6M0">
    <property type="interactions" value="1822"/>
</dbReference>
<evidence type="ECO:0000256" key="4">
    <source>
        <dbReference type="ARBA" id="ARBA00038223"/>
    </source>
</evidence>
<evidence type="ECO:0000313" key="8">
    <source>
        <dbReference type="Proteomes" id="UP000005225"/>
    </source>
</evidence>
<protein>
    <recommendedName>
        <fullName evidence="5">Cytochrome c oxidase assembly protein COX19</fullName>
    </recommendedName>
</protein>
<dbReference type="PANTHER" id="PTHR21107">
    <property type="entry name" value="CYTOCHROME C OXIDASE ASSEMBLY PROTEIN COX19"/>
    <property type="match status" value="1"/>
</dbReference>
<dbReference type="AlphaFoldDB" id="H0X6M0"/>
<dbReference type="EMBL" id="AAQR03101750">
    <property type="status" value="NOT_ANNOTATED_CDS"/>
    <property type="molecule type" value="Genomic_DNA"/>
</dbReference>
<keyword evidence="2" id="KW-0963">Cytoplasm</keyword>
<dbReference type="OMA" id="YLTCRME"/>
<dbReference type="GeneTree" id="ENSGT00940000164238"/>
<dbReference type="PANTHER" id="PTHR21107:SF2">
    <property type="entry name" value="CYTOCHROME C OXIDASE ASSEMBLY PROTEIN COX19"/>
    <property type="match status" value="1"/>
</dbReference>
<dbReference type="HOGENOM" id="CLU_141947_5_0_1"/>
<evidence type="ECO:0000313" key="7">
    <source>
        <dbReference type="Ensembl" id="ENSOGAP00000011016.2"/>
    </source>
</evidence>
<dbReference type="eggNOG" id="KOG3477">
    <property type="taxonomic scope" value="Eukaryota"/>
</dbReference>
<evidence type="ECO:0000256" key="6">
    <source>
        <dbReference type="SAM" id="MobiDB-lite"/>
    </source>
</evidence>
<comment type="similarity">
    <text evidence="4">Belongs to the COX19 family.</text>
</comment>
<dbReference type="STRING" id="30611.ENSOGAP00000011016"/>
<evidence type="ECO:0000256" key="5">
    <source>
        <dbReference type="ARBA" id="ARBA00039385"/>
    </source>
</evidence>